<evidence type="ECO:0000256" key="8">
    <source>
        <dbReference type="RuleBase" id="RU363032"/>
    </source>
</evidence>
<feature type="domain" description="ABC transmembrane type-1" evidence="9">
    <location>
        <begin position="329"/>
        <end position="529"/>
    </location>
</feature>
<evidence type="ECO:0000256" key="2">
    <source>
        <dbReference type="ARBA" id="ARBA00022448"/>
    </source>
</evidence>
<dbReference type="AlphaFoldDB" id="A0A6H1Q4V2"/>
<feature type="transmembrane region" description="Helical" evidence="8">
    <location>
        <begin position="242"/>
        <end position="259"/>
    </location>
</feature>
<feature type="transmembrane region" description="Helical" evidence="8">
    <location>
        <begin position="403"/>
        <end position="424"/>
    </location>
</feature>
<dbReference type="PANTHER" id="PTHR43357">
    <property type="entry name" value="INNER MEMBRANE ABC TRANSPORTER PERMEASE PROTEIN YDCV"/>
    <property type="match status" value="1"/>
</dbReference>
<dbReference type="InterPro" id="IPR000515">
    <property type="entry name" value="MetI-like"/>
</dbReference>
<dbReference type="KEGG" id="peg:E5R92_07020"/>
<dbReference type="GO" id="GO:0055085">
    <property type="term" value="P:transmembrane transport"/>
    <property type="evidence" value="ECO:0007669"/>
    <property type="project" value="InterPro"/>
</dbReference>
<feature type="transmembrane region" description="Helical" evidence="8">
    <location>
        <begin position="51"/>
        <end position="77"/>
    </location>
</feature>
<dbReference type="Gene3D" id="1.10.3720.10">
    <property type="entry name" value="MetI-like"/>
    <property type="match status" value="2"/>
</dbReference>
<feature type="transmembrane region" description="Helical" evidence="8">
    <location>
        <begin position="370"/>
        <end position="391"/>
    </location>
</feature>
<gene>
    <name evidence="10" type="ORF">E5R92_07020</name>
</gene>
<proteinExistence type="inferred from homology"/>
<evidence type="ECO:0000259" key="9">
    <source>
        <dbReference type="PROSITE" id="PS50928"/>
    </source>
</evidence>
<name>A0A6H1Q4V2_9PROT</name>
<evidence type="ECO:0000313" key="11">
    <source>
        <dbReference type="Proteomes" id="UP000501094"/>
    </source>
</evidence>
<dbReference type="PANTHER" id="PTHR43357:SF3">
    <property type="entry name" value="FE(3+)-TRANSPORT SYSTEM PERMEASE PROTEIN FBPB 2"/>
    <property type="match status" value="1"/>
</dbReference>
<evidence type="ECO:0000256" key="4">
    <source>
        <dbReference type="ARBA" id="ARBA00022519"/>
    </source>
</evidence>
<evidence type="ECO:0000256" key="1">
    <source>
        <dbReference type="ARBA" id="ARBA00004429"/>
    </source>
</evidence>
<evidence type="ECO:0000256" key="3">
    <source>
        <dbReference type="ARBA" id="ARBA00022475"/>
    </source>
</evidence>
<reference evidence="10 11" key="1">
    <citation type="journal article" date="2020" name="Nat. Microbiol.">
        <title>Lysogenic host-virus interactions in SAR11 marine bacteria.</title>
        <authorList>
            <person name="Morris R.M."/>
            <person name="Cain K.R."/>
            <person name="Hvorecny K.L."/>
            <person name="Kollman J.M."/>
        </authorList>
    </citation>
    <scope>NUCLEOTIDE SEQUENCE [LARGE SCALE GENOMIC DNA]</scope>
    <source>
        <strain evidence="10 11">NP1</strain>
    </source>
</reference>
<dbReference type="InterPro" id="IPR035906">
    <property type="entry name" value="MetI-like_sf"/>
</dbReference>
<feature type="transmembrane region" description="Helical" evidence="8">
    <location>
        <begin position="89"/>
        <end position="110"/>
    </location>
</feature>
<feature type="transmembrane region" description="Helical" evidence="8">
    <location>
        <begin position="465"/>
        <end position="487"/>
    </location>
</feature>
<organism evidence="10 11">
    <name type="scientific">Candidatus Pelagibacter giovannonii</name>
    <dbReference type="NCBI Taxonomy" id="2563896"/>
    <lineage>
        <taxon>Bacteria</taxon>
        <taxon>Pseudomonadati</taxon>
        <taxon>Pseudomonadota</taxon>
        <taxon>Alphaproteobacteria</taxon>
        <taxon>Candidatus Pelagibacterales</taxon>
        <taxon>Candidatus Pelagibacteraceae</taxon>
        <taxon>Candidatus Pelagibacter</taxon>
    </lineage>
</organism>
<keyword evidence="2 8" id="KW-0813">Transport</keyword>
<dbReference type="PROSITE" id="PS50928">
    <property type="entry name" value="ABC_TM1"/>
    <property type="match status" value="2"/>
</dbReference>
<dbReference type="RefSeq" id="WP_168607385.1">
    <property type="nucleotide sequence ID" value="NZ_CP038852.1"/>
</dbReference>
<dbReference type="Pfam" id="PF00528">
    <property type="entry name" value="BPD_transp_1"/>
    <property type="match status" value="1"/>
</dbReference>
<dbReference type="GO" id="GO:0005886">
    <property type="term" value="C:plasma membrane"/>
    <property type="evidence" value="ECO:0007669"/>
    <property type="project" value="UniProtKB-SubCell"/>
</dbReference>
<keyword evidence="5 8" id="KW-0812">Transmembrane</keyword>
<feature type="transmembrane region" description="Helical" evidence="8">
    <location>
        <begin position="288"/>
        <end position="308"/>
    </location>
</feature>
<evidence type="ECO:0000256" key="6">
    <source>
        <dbReference type="ARBA" id="ARBA00022989"/>
    </source>
</evidence>
<keyword evidence="3" id="KW-1003">Cell membrane</keyword>
<keyword evidence="6 8" id="KW-1133">Transmembrane helix</keyword>
<comment type="subcellular location">
    <subcellularLocation>
        <location evidence="1">Cell inner membrane</location>
        <topology evidence="1">Multi-pass membrane protein</topology>
    </subcellularLocation>
    <subcellularLocation>
        <location evidence="8">Cell membrane</location>
        <topology evidence="8">Multi-pass membrane protein</topology>
    </subcellularLocation>
</comment>
<dbReference type="CDD" id="cd06261">
    <property type="entry name" value="TM_PBP2"/>
    <property type="match status" value="1"/>
</dbReference>
<accession>A0A6H1Q4V2</accession>
<sequence>MEFRKINIWYISSLLISLVVATPILTVFSSFFETTGNYSLILKNTFLYDYIYNSLILLIGVLFLTFIIGVGCAYLVSFYNFPGVNFFKWSLILSFAVPAYIYAYSLTAFFENYGTAFSILKNLFGEGNYNSHIPKFDGMIGAIISISFSLFGYVYVLTRTSFHYQSQNLIELGKNLGFSKKRSFFKIILPSARPAIVAGLSLVAMETLSDFGSVSFFGISTFTTGIYNAWISFDDLTLANRLSFYLLIFILGLFVLENFSRKKAQYHSPSKGGFKSKSVINLSGYKSFLAFSFCMLVLTISFLFPVLQMLYWTVLFPKHLADLDLVDLFSNTVILVLLSSCLLIALAFISNYGNRVSKSKFLEALTTFSISGYAIPGVILAVAFISFISWFDNYILGQGGIKPIFIGSILGLVLVYFIRFYSLASNGIKSGYLKINYSIDEGAYLLGYSKFKTFKNIHVPYLKNSILLIGILLAIEIIKELPITLIMRPFNFETFATKAYIYASQDLLEAAAAPSLFLIIIASFFILITSKYILKD</sequence>
<dbReference type="SUPFAM" id="SSF161098">
    <property type="entry name" value="MetI-like"/>
    <property type="match status" value="2"/>
</dbReference>
<feature type="transmembrane region" description="Helical" evidence="8">
    <location>
        <begin position="507"/>
        <end position="528"/>
    </location>
</feature>
<keyword evidence="4" id="KW-0997">Cell inner membrane</keyword>
<feature type="domain" description="ABC transmembrane type-1" evidence="9">
    <location>
        <begin position="51"/>
        <end position="255"/>
    </location>
</feature>
<protein>
    <submittedName>
        <fullName evidence="10">Iron ABC transporter permease</fullName>
    </submittedName>
</protein>
<feature type="transmembrane region" description="Helical" evidence="8">
    <location>
        <begin position="7"/>
        <end position="31"/>
    </location>
</feature>
<dbReference type="EMBL" id="CP038852">
    <property type="protein sequence ID" value="QIZ21530.1"/>
    <property type="molecule type" value="Genomic_DNA"/>
</dbReference>
<evidence type="ECO:0000313" key="10">
    <source>
        <dbReference type="EMBL" id="QIZ21530.1"/>
    </source>
</evidence>
<dbReference type="Proteomes" id="UP000501094">
    <property type="component" value="Chromosome"/>
</dbReference>
<keyword evidence="11" id="KW-1185">Reference proteome</keyword>
<evidence type="ECO:0000256" key="5">
    <source>
        <dbReference type="ARBA" id="ARBA00022692"/>
    </source>
</evidence>
<comment type="similarity">
    <text evidence="8">Belongs to the binding-protein-dependent transport system permease family.</text>
</comment>
<feature type="transmembrane region" description="Helical" evidence="8">
    <location>
        <begin position="138"/>
        <end position="157"/>
    </location>
</feature>
<feature type="transmembrane region" description="Helical" evidence="8">
    <location>
        <begin position="328"/>
        <end position="349"/>
    </location>
</feature>
<keyword evidence="7 8" id="KW-0472">Membrane</keyword>
<evidence type="ECO:0000256" key="7">
    <source>
        <dbReference type="ARBA" id="ARBA00023136"/>
    </source>
</evidence>